<name>A0A6G1S5H6_9ACAR</name>
<dbReference type="InterPro" id="IPR050384">
    <property type="entry name" value="Endophilin_SH3RF"/>
</dbReference>
<dbReference type="Pfam" id="PF00018">
    <property type="entry name" value="SH3_1"/>
    <property type="match status" value="1"/>
</dbReference>
<feature type="compositionally biased region" description="Basic residues" evidence="6">
    <location>
        <begin position="171"/>
        <end position="184"/>
    </location>
</feature>
<dbReference type="CDD" id="cd00174">
    <property type="entry name" value="SH3"/>
    <property type="match status" value="1"/>
</dbReference>
<evidence type="ECO:0000256" key="2">
    <source>
        <dbReference type="ARBA" id="ARBA00022443"/>
    </source>
</evidence>
<evidence type="ECO:0000256" key="5">
    <source>
        <dbReference type="PROSITE-ProRule" id="PRU00192"/>
    </source>
</evidence>
<reference evidence="8" key="1">
    <citation type="submission" date="2018-10" db="EMBL/GenBank/DDBJ databases">
        <title>Transcriptome assembly of Aceria tosichella (Wheat curl mite) Type 2.</title>
        <authorList>
            <person name="Scully E.D."/>
            <person name="Geib S.M."/>
            <person name="Palmer N.A."/>
            <person name="Gupta A.K."/>
            <person name="Sarath G."/>
            <person name="Tatineni S."/>
        </authorList>
    </citation>
    <scope>NUCLEOTIDE SEQUENCE</scope>
    <source>
        <strain evidence="8">LincolnNE</strain>
    </source>
</reference>
<feature type="compositionally biased region" description="Low complexity" evidence="6">
    <location>
        <begin position="58"/>
        <end position="84"/>
    </location>
</feature>
<dbReference type="PANTHER" id="PTHR14167:SF81">
    <property type="entry name" value="ENDOPHILIN-A"/>
    <property type="match status" value="1"/>
</dbReference>
<dbReference type="InterPro" id="IPR036028">
    <property type="entry name" value="SH3-like_dom_sf"/>
</dbReference>
<evidence type="ECO:0000256" key="1">
    <source>
        <dbReference type="ARBA" id="ARBA00004170"/>
    </source>
</evidence>
<accession>A0A6G1S5H6</accession>
<evidence type="ECO:0000256" key="3">
    <source>
        <dbReference type="ARBA" id="ARBA00023054"/>
    </source>
</evidence>
<dbReference type="PANTHER" id="PTHR14167">
    <property type="entry name" value="SH3 DOMAIN-CONTAINING"/>
    <property type="match status" value="1"/>
</dbReference>
<keyword evidence="4" id="KW-0472">Membrane</keyword>
<feature type="region of interest" description="Disordered" evidence="6">
    <location>
        <begin position="43"/>
        <end position="84"/>
    </location>
</feature>
<proteinExistence type="predicted"/>
<dbReference type="EMBL" id="GGYP01000441">
    <property type="protein sequence ID" value="MDE45212.1"/>
    <property type="molecule type" value="Transcribed_RNA"/>
</dbReference>
<organism evidence="8">
    <name type="scientific">Aceria tosichella</name>
    <name type="common">wheat curl mite</name>
    <dbReference type="NCBI Taxonomy" id="561515"/>
    <lineage>
        <taxon>Eukaryota</taxon>
        <taxon>Metazoa</taxon>
        <taxon>Ecdysozoa</taxon>
        <taxon>Arthropoda</taxon>
        <taxon>Chelicerata</taxon>
        <taxon>Arachnida</taxon>
        <taxon>Acari</taxon>
        <taxon>Acariformes</taxon>
        <taxon>Trombidiformes</taxon>
        <taxon>Prostigmata</taxon>
        <taxon>Eupodina</taxon>
        <taxon>Eriophyoidea</taxon>
        <taxon>Eriophyidae</taxon>
        <taxon>Eriophyinae</taxon>
        <taxon>Aceriini</taxon>
        <taxon>Aceria</taxon>
    </lineage>
</organism>
<dbReference type="SUPFAM" id="SSF50044">
    <property type="entry name" value="SH3-domain"/>
    <property type="match status" value="2"/>
</dbReference>
<dbReference type="InterPro" id="IPR001452">
    <property type="entry name" value="SH3_domain"/>
</dbReference>
<evidence type="ECO:0000313" key="8">
    <source>
        <dbReference type="EMBL" id="MDE45212.1"/>
    </source>
</evidence>
<evidence type="ECO:0000259" key="7">
    <source>
        <dbReference type="PROSITE" id="PS50002"/>
    </source>
</evidence>
<comment type="subcellular location">
    <subcellularLocation>
        <location evidence="1">Membrane</location>
        <topology evidence="1">Peripheral membrane protein</topology>
    </subcellularLocation>
</comment>
<dbReference type="AlphaFoldDB" id="A0A6G1S5H6"/>
<keyword evidence="3" id="KW-0175">Coiled coil</keyword>
<evidence type="ECO:0000256" key="6">
    <source>
        <dbReference type="SAM" id="MobiDB-lite"/>
    </source>
</evidence>
<feature type="domain" description="SH3" evidence="7">
    <location>
        <begin position="83"/>
        <end position="148"/>
    </location>
</feature>
<sequence length="380" mass="43407">MGTQPVHLSIFKMAFDRLFCPIKPSKGSKKSSALHHNNRQNEAIQQQADTTNSRRAAHNATSNNNNNINTGNSNNNSTTNPVANFPYRHVKEDFQGVAEDEITVYVGDFVMLYQLPDSVDVQDWAYVKNLARNEEGFVPRHILSLEPISLPNQCIKKKLPRSMNDHTTMDHHHHHHQHGRAHSHKTHCTSERTCHSNGGSIKLHQPHHLRTEPTPQFDLAINSLQGSSGCQTFQKFSDFSHFSPPSYYNLNAPHISPQYNECQPFPISYNGYGCYVVMHNFVAREENDLEVKPGDYVTVLNKDDKEWFWVQRDDRRQGFVPARFICALEQVHAIMHKGNSTVTMKSSNQNDFHTYINHAPERESLPTDQQSSVPVYPCID</sequence>
<dbReference type="Gene3D" id="2.30.30.40">
    <property type="entry name" value="SH3 Domains"/>
    <property type="match status" value="2"/>
</dbReference>
<dbReference type="PROSITE" id="PS50002">
    <property type="entry name" value="SH3"/>
    <property type="match status" value="2"/>
</dbReference>
<protein>
    <submittedName>
        <fullName evidence="8">SH3 and cysteine-rich domain-containing protein</fullName>
    </submittedName>
</protein>
<feature type="region of interest" description="Disordered" evidence="6">
    <location>
        <begin position="165"/>
        <end position="184"/>
    </location>
</feature>
<evidence type="ECO:0000256" key="4">
    <source>
        <dbReference type="ARBA" id="ARBA00023136"/>
    </source>
</evidence>
<dbReference type="SMART" id="SM00326">
    <property type="entry name" value="SH3"/>
    <property type="match status" value="2"/>
</dbReference>
<gene>
    <name evidence="8" type="primary">STAC_1</name>
    <name evidence="8" type="ORF">g.17382</name>
</gene>
<feature type="domain" description="SH3" evidence="7">
    <location>
        <begin position="270"/>
        <end position="330"/>
    </location>
</feature>
<keyword evidence="2 5" id="KW-0728">SH3 domain</keyword>